<dbReference type="OrthoDB" id="5122891at2759"/>
<dbReference type="GeneID" id="64625900"/>
<proteinExistence type="predicted"/>
<comment type="caution">
    <text evidence="1">The sequence shown here is derived from an EMBL/GenBank/DDBJ whole genome shotgun (WGS) entry which is preliminary data.</text>
</comment>
<evidence type="ECO:0008006" key="3">
    <source>
        <dbReference type="Google" id="ProtNLM"/>
    </source>
</evidence>
<dbReference type="RefSeq" id="XP_041186459.1">
    <property type="nucleotide sequence ID" value="XM_041331883.1"/>
</dbReference>
<keyword evidence="2" id="KW-1185">Reference proteome</keyword>
<dbReference type="Proteomes" id="UP000807769">
    <property type="component" value="Unassembled WGS sequence"/>
</dbReference>
<evidence type="ECO:0000313" key="1">
    <source>
        <dbReference type="EMBL" id="KAG1803176.1"/>
    </source>
</evidence>
<dbReference type="AlphaFoldDB" id="A0A9P7J597"/>
<reference evidence="1" key="1">
    <citation type="journal article" date="2020" name="New Phytol.">
        <title>Comparative genomics reveals dynamic genome evolution in host specialist ectomycorrhizal fungi.</title>
        <authorList>
            <person name="Lofgren L.A."/>
            <person name="Nguyen N.H."/>
            <person name="Vilgalys R."/>
            <person name="Ruytinx J."/>
            <person name="Liao H.L."/>
            <person name="Branco S."/>
            <person name="Kuo A."/>
            <person name="LaButti K."/>
            <person name="Lipzen A."/>
            <person name="Andreopoulos W."/>
            <person name="Pangilinan J."/>
            <person name="Riley R."/>
            <person name="Hundley H."/>
            <person name="Na H."/>
            <person name="Barry K."/>
            <person name="Grigoriev I.V."/>
            <person name="Stajich J.E."/>
            <person name="Kennedy P.G."/>
        </authorList>
    </citation>
    <scope>NUCLEOTIDE SEQUENCE</scope>
    <source>
        <strain evidence="1">MN1</strain>
    </source>
</reference>
<dbReference type="EMBL" id="JABBWG010000070">
    <property type="protein sequence ID" value="KAG1803176.1"/>
    <property type="molecule type" value="Genomic_DNA"/>
</dbReference>
<dbReference type="PANTHER" id="PTHR10622:SF10">
    <property type="entry name" value="HET DOMAIN-CONTAINING PROTEIN"/>
    <property type="match status" value="1"/>
</dbReference>
<sequence>MSAFVAATDGHDPLRDLIEEVFHEYITNEMPICLLHITKGGEKIRVQLVDRDFVRVHFKEKRVPDNIHAKFAEKMIIDEEEREDCIKECMKKELKYAILLHRWLLGKQEPLYHQMPEEPTEVPVGHGPGWKKLQNFCHTVKDVHSCEFAWSNMCCIDKTSSSELDESIHSMFCWYRNSHICTALLLETANLAALQLQERGASGEKAVNVWFERGWMLQELIAPSQIKFYGENWNPLIHSSMNDRDSKVTMEKISMLTDINMKDLKSFTPGINQVPEKMLWASRRRTTCIEDLTYSLVGIFNISLMISYGKGKRAFFHLMEEVIKRYDKWDMFLWSGHCSHYNMALPKTPHSYAAGCIKTLHNAVDLAATYEFGDRHFALTNHRLEIWVLLLRVAVEDISKELSDSRCLSFKHDYFRVKVRHIGPKPCECYELGWS</sequence>
<name>A0A9P7J597_9AGAM</name>
<gene>
    <name evidence="1" type="ORF">BJ212DRAFT_1285359</name>
</gene>
<evidence type="ECO:0000313" key="2">
    <source>
        <dbReference type="Proteomes" id="UP000807769"/>
    </source>
</evidence>
<dbReference type="PANTHER" id="PTHR10622">
    <property type="entry name" value="HET DOMAIN-CONTAINING PROTEIN"/>
    <property type="match status" value="1"/>
</dbReference>
<accession>A0A9P7J597</accession>
<protein>
    <recommendedName>
        <fullName evidence="3">Heterokaryon incompatibility domain-containing protein</fullName>
    </recommendedName>
</protein>
<organism evidence="1 2">
    <name type="scientific">Suillus subaureus</name>
    <dbReference type="NCBI Taxonomy" id="48587"/>
    <lineage>
        <taxon>Eukaryota</taxon>
        <taxon>Fungi</taxon>
        <taxon>Dikarya</taxon>
        <taxon>Basidiomycota</taxon>
        <taxon>Agaricomycotina</taxon>
        <taxon>Agaricomycetes</taxon>
        <taxon>Agaricomycetidae</taxon>
        <taxon>Boletales</taxon>
        <taxon>Suillineae</taxon>
        <taxon>Suillaceae</taxon>
        <taxon>Suillus</taxon>
    </lineage>
</organism>